<reference evidence="4" key="1">
    <citation type="journal article" date="2019" name="Int. J. Syst. Evol. Microbiol.">
        <title>The Global Catalogue of Microorganisms (GCM) 10K type strain sequencing project: providing services to taxonomists for standard genome sequencing and annotation.</title>
        <authorList>
            <consortium name="The Broad Institute Genomics Platform"/>
            <consortium name="The Broad Institute Genome Sequencing Center for Infectious Disease"/>
            <person name="Wu L."/>
            <person name="Ma J."/>
        </authorList>
    </citation>
    <scope>NUCLEOTIDE SEQUENCE [LARGE SCALE GENOMIC DNA]</scope>
    <source>
        <strain evidence="4">KCTC 22437</strain>
    </source>
</reference>
<protein>
    <submittedName>
        <fullName evidence="3">VOC family protein</fullName>
    </submittedName>
</protein>
<proteinExistence type="predicted"/>
<dbReference type="PROSITE" id="PS00934">
    <property type="entry name" value="GLYOXALASE_I_1"/>
    <property type="match status" value="1"/>
</dbReference>
<keyword evidence="4" id="KW-1185">Reference proteome</keyword>
<dbReference type="InterPro" id="IPR004360">
    <property type="entry name" value="Glyas_Fos-R_dOase_dom"/>
</dbReference>
<name>A0ABW5YBG3_9SPHI</name>
<dbReference type="InterPro" id="IPR037523">
    <property type="entry name" value="VOC_core"/>
</dbReference>
<dbReference type="SUPFAM" id="SSF54593">
    <property type="entry name" value="Glyoxalase/Bleomycin resistance protein/Dihydroxybiphenyl dioxygenase"/>
    <property type="match status" value="1"/>
</dbReference>
<dbReference type="InterPro" id="IPR018146">
    <property type="entry name" value="Glyoxalase_1_CS"/>
</dbReference>
<comment type="caution">
    <text evidence="3">The sequence shown here is derived from an EMBL/GenBank/DDBJ whole genome shotgun (WGS) entry which is preliminary data.</text>
</comment>
<dbReference type="RefSeq" id="WP_377184447.1">
    <property type="nucleotide sequence ID" value="NZ_JBHUPD010000002.1"/>
</dbReference>
<evidence type="ECO:0000313" key="3">
    <source>
        <dbReference type="EMBL" id="MFD2872601.1"/>
    </source>
</evidence>
<organism evidence="3 4">
    <name type="scientific">Mucilaginibacter ximonensis</name>
    <dbReference type="NCBI Taxonomy" id="538021"/>
    <lineage>
        <taxon>Bacteria</taxon>
        <taxon>Pseudomonadati</taxon>
        <taxon>Bacteroidota</taxon>
        <taxon>Sphingobacteriia</taxon>
        <taxon>Sphingobacteriales</taxon>
        <taxon>Sphingobacteriaceae</taxon>
        <taxon>Mucilaginibacter</taxon>
    </lineage>
</organism>
<evidence type="ECO:0000256" key="1">
    <source>
        <dbReference type="ARBA" id="ARBA00022723"/>
    </source>
</evidence>
<gene>
    <name evidence="3" type="ORF">ACFS5N_08990</name>
</gene>
<dbReference type="CDD" id="cd06587">
    <property type="entry name" value="VOC"/>
    <property type="match status" value="1"/>
</dbReference>
<dbReference type="Gene3D" id="3.10.180.10">
    <property type="entry name" value="2,3-Dihydroxybiphenyl 1,2-Dioxygenase, domain 1"/>
    <property type="match status" value="1"/>
</dbReference>
<dbReference type="InterPro" id="IPR029068">
    <property type="entry name" value="Glyas_Bleomycin-R_OHBP_Dase"/>
</dbReference>
<feature type="domain" description="VOC" evidence="2">
    <location>
        <begin position="11"/>
        <end position="139"/>
    </location>
</feature>
<dbReference type="EMBL" id="JBHUPD010000002">
    <property type="protein sequence ID" value="MFD2872601.1"/>
    <property type="molecule type" value="Genomic_DNA"/>
</dbReference>
<evidence type="ECO:0000313" key="4">
    <source>
        <dbReference type="Proteomes" id="UP001597557"/>
    </source>
</evidence>
<accession>A0ABW5YBG3</accession>
<keyword evidence="1" id="KW-0479">Metal-binding</keyword>
<sequence>METAINLEIKAIQHIGIPVTNVVISALFYSKLGFSNVMERHFDHNGAQGTCIMMKRGDIIIELYQMPAEVLPEIAVRKDGHIDHVAFDVADIDEAFDIIKQGGFDIIEPEPVFLQFWEKGCKYFNITGPDGERLEFNQVL</sequence>
<dbReference type="Proteomes" id="UP001597557">
    <property type="component" value="Unassembled WGS sequence"/>
</dbReference>
<evidence type="ECO:0000259" key="2">
    <source>
        <dbReference type="PROSITE" id="PS51819"/>
    </source>
</evidence>
<dbReference type="PROSITE" id="PS51819">
    <property type="entry name" value="VOC"/>
    <property type="match status" value="1"/>
</dbReference>
<dbReference type="Pfam" id="PF00903">
    <property type="entry name" value="Glyoxalase"/>
    <property type="match status" value="1"/>
</dbReference>